<dbReference type="AlphaFoldDB" id="A0A1S3YNY7"/>
<dbReference type="KEGG" id="nta:107778045"/>
<dbReference type="Pfam" id="PF08276">
    <property type="entry name" value="PAN_2"/>
    <property type="match status" value="1"/>
</dbReference>
<evidence type="ECO:0000313" key="7">
    <source>
        <dbReference type="RefSeq" id="XP_016453712.1"/>
    </source>
</evidence>
<dbReference type="Pfam" id="PF00954">
    <property type="entry name" value="S_locus_glycop"/>
    <property type="match status" value="1"/>
</dbReference>
<evidence type="ECO:0000256" key="2">
    <source>
        <dbReference type="ARBA" id="ARBA00022729"/>
    </source>
</evidence>
<dbReference type="PANTHER" id="PTHR32444:SF171">
    <property type="entry name" value="RECEPTOR-LIKE SERINE_THREONINE-PROTEIN KINASE"/>
    <property type="match status" value="1"/>
</dbReference>
<dbReference type="SMR" id="A0A1S3YNY7"/>
<reference evidence="7" key="1">
    <citation type="submission" date="2025-08" db="UniProtKB">
        <authorList>
            <consortium name="RefSeq"/>
        </authorList>
    </citation>
    <scope>IDENTIFICATION</scope>
</reference>
<name>A0A1S3YNY7_TOBAC</name>
<evidence type="ECO:0000256" key="1">
    <source>
        <dbReference type="ARBA" id="ARBA00022553"/>
    </source>
</evidence>
<evidence type="ECO:0000256" key="4">
    <source>
        <dbReference type="ARBA" id="ARBA00023170"/>
    </source>
</evidence>
<dbReference type="FunFam" id="3.50.4.10:FF:000002">
    <property type="entry name" value="G-type lectin S-receptor-like serine/threonine-protein kinase"/>
    <property type="match status" value="1"/>
</dbReference>
<accession>A0A1S3YNY7</accession>
<feature type="domain" description="Apple" evidence="6">
    <location>
        <begin position="196"/>
        <end position="285"/>
    </location>
</feature>
<dbReference type="SMART" id="SM00473">
    <property type="entry name" value="PAN_AP"/>
    <property type="match status" value="1"/>
</dbReference>
<dbReference type="OrthoDB" id="785331at2759"/>
<keyword evidence="1" id="KW-0597">Phosphoprotein</keyword>
<dbReference type="CDD" id="cd01098">
    <property type="entry name" value="PAN_AP_plant"/>
    <property type="match status" value="1"/>
</dbReference>
<dbReference type="GO" id="GO:0048544">
    <property type="term" value="P:recognition of pollen"/>
    <property type="evidence" value="ECO:0007669"/>
    <property type="project" value="InterPro"/>
</dbReference>
<dbReference type="STRING" id="4097.A0A1S3YNY7"/>
<dbReference type="InterPro" id="IPR003609">
    <property type="entry name" value="Pan_app"/>
</dbReference>
<dbReference type="OMA" id="ATYRILM"/>
<dbReference type="RefSeq" id="XP_016453712.1">
    <property type="nucleotide sequence ID" value="XM_016598226.1"/>
</dbReference>
<organism evidence="7">
    <name type="scientific">Nicotiana tabacum</name>
    <name type="common">Common tobacco</name>
    <dbReference type="NCBI Taxonomy" id="4097"/>
    <lineage>
        <taxon>Eukaryota</taxon>
        <taxon>Viridiplantae</taxon>
        <taxon>Streptophyta</taxon>
        <taxon>Embryophyta</taxon>
        <taxon>Tracheophyta</taxon>
        <taxon>Spermatophyta</taxon>
        <taxon>Magnoliopsida</taxon>
        <taxon>eudicotyledons</taxon>
        <taxon>Gunneridae</taxon>
        <taxon>Pentapetalae</taxon>
        <taxon>asterids</taxon>
        <taxon>lamiids</taxon>
        <taxon>Solanales</taxon>
        <taxon>Solanaceae</taxon>
        <taxon>Nicotianoideae</taxon>
        <taxon>Nicotianeae</taxon>
        <taxon>Nicotiana</taxon>
    </lineage>
</organism>
<dbReference type="InterPro" id="IPR000858">
    <property type="entry name" value="S_locus_glycoprot_dom"/>
</dbReference>
<dbReference type="PANTHER" id="PTHR32444">
    <property type="entry name" value="BULB-TYPE LECTIN DOMAIN-CONTAINING PROTEIN"/>
    <property type="match status" value="1"/>
</dbReference>
<proteinExistence type="predicted"/>
<keyword evidence="4" id="KW-0675">Receptor</keyword>
<evidence type="ECO:0000256" key="5">
    <source>
        <dbReference type="SAM" id="MobiDB-lite"/>
    </source>
</evidence>
<keyword evidence="2" id="KW-0732">Signal</keyword>
<evidence type="ECO:0000259" key="6">
    <source>
        <dbReference type="PROSITE" id="PS50948"/>
    </source>
</evidence>
<dbReference type="PROSITE" id="PS50948">
    <property type="entry name" value="PAN"/>
    <property type="match status" value="1"/>
</dbReference>
<gene>
    <name evidence="7" type="primary">LOC107778045</name>
</gene>
<dbReference type="PaxDb" id="4097-A0A1S3YNY7"/>
<keyword evidence="3" id="KW-1015">Disulfide bond</keyword>
<sequence length="307" mass="35158">MRKKRCEREREEEGTMTYATAEGWMRPRRRNVRLPGSASRTRKNEEDPTPGDYTYHCDPSGYPQNFLKKGLDVIYRSGPWNGRSFSGTQNSREGHFYTFGVFSSKMEVYFGYKLTSSIIVRLTLTQNGILQVWIWGDGKQGWVPFLLIPADNCDMYKLCGAYGGCNSQYSPVCGCLDKFLPNNREAWKKTDWSGGCVRRTELNFLRGDAFLKYPHIKFPDTRNSWSNVTMTLEECKNICSKNCSCMAYANPDIRDGGSGCLLWFEDLFDIWQGANGGQDIYIRMAGSESGRLVATYRILMDYLNIVK</sequence>
<feature type="region of interest" description="Disordered" evidence="5">
    <location>
        <begin position="27"/>
        <end position="52"/>
    </location>
</feature>
<protein>
    <submittedName>
        <fullName evidence="7">G-type lectin S-receptor-like serine/threonine-protein kinase At4g27290</fullName>
    </submittedName>
</protein>
<evidence type="ECO:0000256" key="3">
    <source>
        <dbReference type="ARBA" id="ARBA00023157"/>
    </source>
</evidence>
<dbReference type="Gene3D" id="3.50.4.10">
    <property type="entry name" value="Hepatocyte Growth Factor"/>
    <property type="match status" value="1"/>
</dbReference>